<accession>A0A7G6VTM1</accession>
<reference evidence="1 2" key="1">
    <citation type="submission" date="2020-08" db="EMBL/GenBank/DDBJ databases">
        <authorList>
            <person name="Liu G."/>
            <person name="Sun C."/>
        </authorList>
    </citation>
    <scope>NUCLEOTIDE SEQUENCE [LARGE SCALE GENOMIC DNA]</scope>
    <source>
        <strain evidence="1 2">OT19</strain>
    </source>
</reference>
<dbReference type="Proteomes" id="UP000515297">
    <property type="component" value="Chromosome"/>
</dbReference>
<protein>
    <submittedName>
        <fullName evidence="1">Uncharacterized protein</fullName>
    </submittedName>
</protein>
<gene>
    <name evidence="1" type="ORF">H4O24_14510</name>
</gene>
<dbReference type="AlphaFoldDB" id="A0A7G6VTM1"/>
<proteinExistence type="predicted"/>
<evidence type="ECO:0000313" key="2">
    <source>
        <dbReference type="Proteomes" id="UP000515297"/>
    </source>
</evidence>
<dbReference type="EMBL" id="CP060052">
    <property type="protein sequence ID" value="QNE05086.1"/>
    <property type="molecule type" value="Genomic_DNA"/>
</dbReference>
<name>A0A7G6VTM1_9SPHN</name>
<sequence length="60" mass="6791">MDRMLAKAGYDRPRRARTTSLPLENAHAEIEWLAPPSEDGLARLLLELIGEDALKEIFND</sequence>
<dbReference type="RefSeq" id="WP_185884307.1">
    <property type="nucleotide sequence ID" value="NZ_CP060052.1"/>
</dbReference>
<organism evidence="1 2">
    <name type="scientific">Croceicoccus marinus</name>
    <dbReference type="NCBI Taxonomy" id="450378"/>
    <lineage>
        <taxon>Bacteria</taxon>
        <taxon>Pseudomonadati</taxon>
        <taxon>Pseudomonadota</taxon>
        <taxon>Alphaproteobacteria</taxon>
        <taxon>Sphingomonadales</taxon>
        <taxon>Erythrobacteraceae</taxon>
        <taxon>Croceicoccus</taxon>
    </lineage>
</organism>
<evidence type="ECO:0000313" key="1">
    <source>
        <dbReference type="EMBL" id="QNE05086.1"/>
    </source>
</evidence>